<dbReference type="EMBL" id="JARBJD010000068">
    <property type="protein sequence ID" value="KAK2955299.1"/>
    <property type="molecule type" value="Genomic_DNA"/>
</dbReference>
<sequence>MGGWTRNLAGRTKQRKLLAVRVSNKMGAIVGRKEEQPPMNLFNPNENKETSLSWLFEDSPAHLIHIFPKKDPERIWQELERDFNPQFHTDSQAATH</sequence>
<organism evidence="1 3">
    <name type="scientific">Blattamonas nauphoetae</name>
    <dbReference type="NCBI Taxonomy" id="2049346"/>
    <lineage>
        <taxon>Eukaryota</taxon>
        <taxon>Metamonada</taxon>
        <taxon>Preaxostyla</taxon>
        <taxon>Oxymonadida</taxon>
        <taxon>Blattamonas</taxon>
    </lineage>
</organism>
<protein>
    <submittedName>
        <fullName evidence="1">Uncharacterized protein</fullName>
    </submittedName>
</protein>
<comment type="caution">
    <text evidence="1">The sequence shown here is derived from an EMBL/GenBank/DDBJ whole genome shotgun (WGS) entry which is preliminary data.</text>
</comment>
<proteinExistence type="predicted"/>
<name>A0ABQ9XUZ1_9EUKA</name>
<evidence type="ECO:0000313" key="2">
    <source>
        <dbReference type="EMBL" id="KAK2962339.1"/>
    </source>
</evidence>
<accession>A0ABQ9XUZ1</accession>
<gene>
    <name evidence="2" type="ORF">BLNAU_2582</name>
    <name evidence="1" type="ORF">BLNAU_9690</name>
</gene>
<keyword evidence="3" id="KW-1185">Reference proteome</keyword>
<reference evidence="1 3" key="1">
    <citation type="journal article" date="2022" name="bioRxiv">
        <title>Genomics of Preaxostyla Flagellates Illuminates Evolutionary Transitions and the Path Towards Mitochondrial Loss.</title>
        <authorList>
            <person name="Novak L.V.F."/>
            <person name="Treitli S.C."/>
            <person name="Pyrih J."/>
            <person name="Halakuc P."/>
            <person name="Pipaliya S.V."/>
            <person name="Vacek V."/>
            <person name="Brzon O."/>
            <person name="Soukal P."/>
            <person name="Eme L."/>
            <person name="Dacks J.B."/>
            <person name="Karnkowska A."/>
            <person name="Elias M."/>
            <person name="Hampl V."/>
        </authorList>
    </citation>
    <scope>NUCLEOTIDE SEQUENCE [LARGE SCALE GENOMIC DNA]</scope>
    <source>
        <strain evidence="1">NAU3</strain>
        <tissue evidence="1">Gut</tissue>
    </source>
</reference>
<evidence type="ECO:0000313" key="3">
    <source>
        <dbReference type="Proteomes" id="UP001281761"/>
    </source>
</evidence>
<dbReference type="EMBL" id="JARBJD010000011">
    <property type="protein sequence ID" value="KAK2962339.1"/>
    <property type="molecule type" value="Genomic_DNA"/>
</dbReference>
<dbReference type="Proteomes" id="UP001281761">
    <property type="component" value="Unassembled WGS sequence"/>
</dbReference>
<evidence type="ECO:0000313" key="1">
    <source>
        <dbReference type="EMBL" id="KAK2955299.1"/>
    </source>
</evidence>